<proteinExistence type="predicted"/>
<reference evidence="1 2" key="1">
    <citation type="journal article" date="2018" name="PLoS Genet.">
        <title>Population sequencing reveals clonal diversity and ancestral inbreeding in the grapevine cultivar Chardonnay.</title>
        <authorList>
            <person name="Roach M.J."/>
            <person name="Johnson D.L."/>
            <person name="Bohlmann J."/>
            <person name="van Vuuren H.J."/>
            <person name="Jones S.J."/>
            <person name="Pretorius I.S."/>
            <person name="Schmidt S.A."/>
            <person name="Borneman A.R."/>
        </authorList>
    </citation>
    <scope>NUCLEOTIDE SEQUENCE [LARGE SCALE GENOMIC DNA]</scope>
    <source>
        <strain evidence="2">cv. Chardonnay</strain>
        <tissue evidence="1">Leaf</tissue>
    </source>
</reference>
<dbReference type="EMBL" id="QGNW01000074">
    <property type="protein sequence ID" value="RVX01711.1"/>
    <property type="molecule type" value="Genomic_DNA"/>
</dbReference>
<dbReference type="AlphaFoldDB" id="A0A438IYB2"/>
<gene>
    <name evidence="1" type="ORF">CK203_024408</name>
</gene>
<name>A0A438IYB2_VITVI</name>
<accession>A0A438IYB2</accession>
<evidence type="ECO:0000313" key="1">
    <source>
        <dbReference type="EMBL" id="RVX01711.1"/>
    </source>
</evidence>
<dbReference type="Proteomes" id="UP000288805">
    <property type="component" value="Unassembled WGS sequence"/>
</dbReference>
<comment type="caution">
    <text evidence="1">The sequence shown here is derived from an EMBL/GenBank/DDBJ whole genome shotgun (WGS) entry which is preliminary data.</text>
</comment>
<protein>
    <submittedName>
        <fullName evidence="1">Uncharacterized protein</fullName>
    </submittedName>
</protein>
<sequence length="127" mass="14426">MSPSLLSFSIATSKEAWVVDVWVVSRWGKALETLFLKITPDWEFEVVSFLKRIQERQLRNGEDKLVWRESKDGKFTVEAFYSLDGTRRIGLLGAGGLIFLVSSTWEAECGKILTLDRLKRGGSQDEP</sequence>
<evidence type="ECO:0000313" key="2">
    <source>
        <dbReference type="Proteomes" id="UP000288805"/>
    </source>
</evidence>
<organism evidence="1 2">
    <name type="scientific">Vitis vinifera</name>
    <name type="common">Grape</name>
    <dbReference type="NCBI Taxonomy" id="29760"/>
    <lineage>
        <taxon>Eukaryota</taxon>
        <taxon>Viridiplantae</taxon>
        <taxon>Streptophyta</taxon>
        <taxon>Embryophyta</taxon>
        <taxon>Tracheophyta</taxon>
        <taxon>Spermatophyta</taxon>
        <taxon>Magnoliopsida</taxon>
        <taxon>eudicotyledons</taxon>
        <taxon>Gunneridae</taxon>
        <taxon>Pentapetalae</taxon>
        <taxon>rosids</taxon>
        <taxon>Vitales</taxon>
        <taxon>Vitaceae</taxon>
        <taxon>Viteae</taxon>
        <taxon>Vitis</taxon>
    </lineage>
</organism>